<dbReference type="InterPro" id="IPR007159">
    <property type="entry name" value="SpoVT-AbrB_dom"/>
</dbReference>
<comment type="caution">
    <text evidence="2">The sequence shown here is derived from an EMBL/GenBank/DDBJ whole genome shotgun (WGS) entry which is preliminary data.</text>
</comment>
<accession>A0ABD5I9K0</accession>
<dbReference type="Pfam" id="PF04014">
    <property type="entry name" value="MazE_antitoxin"/>
    <property type="match status" value="1"/>
</dbReference>
<proteinExistence type="predicted"/>
<sequence length="207" mass="23755">MFKAVVTSKGQITIPKEVREHLELEKGSIVSFSLQNTHGEKNVHMIKDYVYEECTVCKGKGKMNTSMCIVCRGSGEMKKESLIMEEILSLMQVGRAYGISVLLLQDEYSKTMLAQQEDLNTHGAKLRTRATEYPIIRLEGEENKYSQETIHIFNDFYQKGIIREFSPRSTSNPNKFMIPSDIILDEIVNLLFTSEVKEEVTGWFDRN</sequence>
<dbReference type="EMBL" id="JAWQCK010000011">
    <property type="protein sequence ID" value="MDW9214086.1"/>
    <property type="molecule type" value="Genomic_DNA"/>
</dbReference>
<protein>
    <submittedName>
        <fullName evidence="2">AbrB family transcriptional regulator</fullName>
    </submittedName>
</protein>
<dbReference type="SUPFAM" id="SSF57938">
    <property type="entry name" value="DnaJ/Hsp40 cysteine-rich domain"/>
    <property type="match status" value="1"/>
</dbReference>
<dbReference type="NCBIfam" id="TIGR01439">
    <property type="entry name" value="lp_hng_hel_AbrB"/>
    <property type="match status" value="1"/>
</dbReference>
<dbReference type="RefSeq" id="WP_000471535.1">
    <property type="nucleotide sequence ID" value="NZ_JAWQCK010000011.1"/>
</dbReference>
<gene>
    <name evidence="2" type="ORF">BTTOUR_35090</name>
    <name evidence="3" type="ORF">BTTOUR_35640</name>
</gene>
<evidence type="ECO:0000313" key="2">
    <source>
        <dbReference type="EMBL" id="MDW9213976.1"/>
    </source>
</evidence>
<evidence type="ECO:0000313" key="3">
    <source>
        <dbReference type="EMBL" id="MDW9214086.1"/>
    </source>
</evidence>
<name>A0ABD5I9K0_BACTU</name>
<evidence type="ECO:0000313" key="4">
    <source>
        <dbReference type="Proteomes" id="UP001272716"/>
    </source>
</evidence>
<dbReference type="SMART" id="SM00966">
    <property type="entry name" value="SpoVT_AbrB"/>
    <property type="match status" value="1"/>
</dbReference>
<dbReference type="Gene3D" id="6.20.20.10">
    <property type="match status" value="1"/>
</dbReference>
<dbReference type="AlphaFoldDB" id="A0ABD5I9K0"/>
<dbReference type="Gene3D" id="2.10.260.10">
    <property type="match status" value="1"/>
</dbReference>
<dbReference type="Proteomes" id="UP001272716">
    <property type="component" value="Unassembled WGS sequence"/>
</dbReference>
<dbReference type="SUPFAM" id="SSF89447">
    <property type="entry name" value="AbrB/MazE/MraZ-like"/>
    <property type="match status" value="1"/>
</dbReference>
<feature type="domain" description="SpoVT-AbrB" evidence="1">
    <location>
        <begin position="4"/>
        <end position="51"/>
    </location>
</feature>
<organism evidence="2 4">
    <name type="scientific">Bacillus thuringiensis serovar toumanoffi</name>
    <dbReference type="NCBI Taxonomy" id="180862"/>
    <lineage>
        <taxon>Bacteria</taxon>
        <taxon>Bacillati</taxon>
        <taxon>Bacillota</taxon>
        <taxon>Bacilli</taxon>
        <taxon>Bacillales</taxon>
        <taxon>Bacillaceae</taxon>
        <taxon>Bacillus</taxon>
        <taxon>Bacillus cereus group</taxon>
    </lineage>
</organism>
<dbReference type="EMBL" id="JAWQCK010000011">
    <property type="protein sequence ID" value="MDW9213976.1"/>
    <property type="molecule type" value="Genomic_DNA"/>
</dbReference>
<dbReference type="InterPro" id="IPR037914">
    <property type="entry name" value="SpoVT-AbrB_sf"/>
</dbReference>
<evidence type="ECO:0000259" key="1">
    <source>
        <dbReference type="SMART" id="SM00966"/>
    </source>
</evidence>
<dbReference type="InterPro" id="IPR036410">
    <property type="entry name" value="HSP_DnaJ_Cys-rich_dom_sf"/>
</dbReference>
<reference evidence="2 4" key="1">
    <citation type="submission" date="2023-10" db="EMBL/GenBank/DDBJ databases">
        <title>Draft Genome Sequence of Bacillus thuringiensis serovar. toumanoffi 4059: Identification of a Novel Cry Protein Candidate.</title>
        <authorList>
            <person name="Murdoch R.W."/>
            <person name="Gemler B."/>
            <person name="Heater B.S."/>
        </authorList>
    </citation>
    <scope>NUCLEOTIDE SEQUENCE [LARGE SCALE GENOMIC DNA]</scope>
    <source>
        <strain evidence="2 4">4059</strain>
    </source>
</reference>